<dbReference type="Proteomes" id="UP000179807">
    <property type="component" value="Unassembled WGS sequence"/>
</dbReference>
<accession>A0A1J4KY17</accession>
<sequence>MHKKMIKYGKSQTHKERYDKNQLSRNFKSMYNDVIIHFQKQGIPMKLKEIKIVQQKVNKIAKLPTFRAAVRTKKGIILWFCKYWAIMQNYLPFERYLDEYMECPLNGGMKLGELMFQDEVTEQCEFDLSDYTDQLDADINEMIKFDQIGQQAYFANNIV</sequence>
<dbReference type="EMBL" id="MLAK01000145">
    <property type="protein sequence ID" value="OHT16139.1"/>
    <property type="molecule type" value="Genomic_DNA"/>
</dbReference>
<reference evidence="1" key="1">
    <citation type="submission" date="2016-10" db="EMBL/GenBank/DDBJ databases">
        <authorList>
            <person name="Benchimol M."/>
            <person name="Almeida L.G."/>
            <person name="Vasconcelos A.T."/>
            <person name="Perreira-Neves A."/>
            <person name="Rosa I.A."/>
            <person name="Tasca T."/>
            <person name="Bogo M.R."/>
            <person name="de Souza W."/>
        </authorList>
    </citation>
    <scope>NUCLEOTIDE SEQUENCE [LARGE SCALE GENOMIC DNA]</scope>
    <source>
        <strain evidence="1">K</strain>
    </source>
</reference>
<keyword evidence="2" id="KW-1185">Reference proteome</keyword>
<evidence type="ECO:0000313" key="2">
    <source>
        <dbReference type="Proteomes" id="UP000179807"/>
    </source>
</evidence>
<protein>
    <submittedName>
        <fullName evidence="1">Uncharacterized protein</fullName>
    </submittedName>
</protein>
<dbReference type="VEuPathDB" id="TrichDB:TRFO_13470"/>
<proteinExistence type="predicted"/>
<dbReference type="GeneID" id="94831974"/>
<name>A0A1J4KY17_9EUKA</name>
<gene>
    <name evidence="1" type="ORF">TRFO_13470</name>
</gene>
<evidence type="ECO:0000313" key="1">
    <source>
        <dbReference type="EMBL" id="OHT16139.1"/>
    </source>
</evidence>
<dbReference type="RefSeq" id="XP_068369275.1">
    <property type="nucleotide sequence ID" value="XM_068497270.1"/>
</dbReference>
<dbReference type="AlphaFoldDB" id="A0A1J4KY17"/>
<comment type="caution">
    <text evidence="1">The sequence shown here is derived from an EMBL/GenBank/DDBJ whole genome shotgun (WGS) entry which is preliminary data.</text>
</comment>
<organism evidence="1 2">
    <name type="scientific">Tritrichomonas foetus</name>
    <dbReference type="NCBI Taxonomy" id="1144522"/>
    <lineage>
        <taxon>Eukaryota</taxon>
        <taxon>Metamonada</taxon>
        <taxon>Parabasalia</taxon>
        <taxon>Tritrichomonadida</taxon>
        <taxon>Tritrichomonadidae</taxon>
        <taxon>Tritrichomonas</taxon>
    </lineage>
</organism>